<reference evidence="8 9" key="1">
    <citation type="submission" date="2021-07" db="EMBL/GenBank/DDBJ databases">
        <title>Paenibacillus radiodurans sp. nov., isolated from the southeastern edge of Tengger Desert.</title>
        <authorList>
            <person name="Zhang G."/>
        </authorList>
    </citation>
    <scope>NUCLEOTIDE SEQUENCE [LARGE SCALE GENOMIC DNA]</scope>
    <source>
        <strain evidence="8 9">CCM 7311</strain>
    </source>
</reference>
<accession>A0ABS7BWZ1</accession>
<keyword evidence="3" id="KW-1003">Cell membrane</keyword>
<feature type="transmembrane region" description="Helical" evidence="7">
    <location>
        <begin position="238"/>
        <end position="259"/>
    </location>
</feature>
<evidence type="ECO:0000256" key="2">
    <source>
        <dbReference type="ARBA" id="ARBA00006386"/>
    </source>
</evidence>
<dbReference type="InterPro" id="IPR005524">
    <property type="entry name" value="DUF318"/>
</dbReference>
<evidence type="ECO:0000313" key="9">
    <source>
        <dbReference type="Proteomes" id="UP001519887"/>
    </source>
</evidence>
<keyword evidence="4 7" id="KW-0812">Transmembrane</keyword>
<evidence type="ECO:0000256" key="1">
    <source>
        <dbReference type="ARBA" id="ARBA00004651"/>
    </source>
</evidence>
<dbReference type="PANTHER" id="PTHR43299:SF1">
    <property type="entry name" value="UPF0718 PROTEIN YRAQ"/>
    <property type="match status" value="1"/>
</dbReference>
<keyword evidence="5 7" id="KW-1133">Transmembrane helix</keyword>
<evidence type="ECO:0000256" key="5">
    <source>
        <dbReference type="ARBA" id="ARBA00022989"/>
    </source>
</evidence>
<feature type="transmembrane region" description="Helical" evidence="7">
    <location>
        <begin position="182"/>
        <end position="199"/>
    </location>
</feature>
<dbReference type="Pfam" id="PF03773">
    <property type="entry name" value="ArsP_1"/>
    <property type="match status" value="1"/>
</dbReference>
<feature type="transmembrane region" description="Helical" evidence="7">
    <location>
        <begin position="88"/>
        <end position="109"/>
    </location>
</feature>
<evidence type="ECO:0000256" key="4">
    <source>
        <dbReference type="ARBA" id="ARBA00022692"/>
    </source>
</evidence>
<feature type="transmembrane region" description="Helical" evidence="7">
    <location>
        <begin position="296"/>
        <end position="320"/>
    </location>
</feature>
<keyword evidence="6 7" id="KW-0472">Membrane</keyword>
<keyword evidence="9" id="KW-1185">Reference proteome</keyword>
<protein>
    <submittedName>
        <fullName evidence="8">Permease</fullName>
    </submittedName>
</protein>
<evidence type="ECO:0000256" key="6">
    <source>
        <dbReference type="ARBA" id="ARBA00023136"/>
    </source>
</evidence>
<comment type="caution">
    <text evidence="8">The sequence shown here is derived from an EMBL/GenBank/DDBJ whole genome shotgun (WGS) entry which is preliminary data.</text>
</comment>
<organism evidence="8 9">
    <name type="scientific">Paenibacillus sepulcri</name>
    <dbReference type="NCBI Taxonomy" id="359917"/>
    <lineage>
        <taxon>Bacteria</taxon>
        <taxon>Bacillati</taxon>
        <taxon>Bacillota</taxon>
        <taxon>Bacilli</taxon>
        <taxon>Bacillales</taxon>
        <taxon>Paenibacillaceae</taxon>
        <taxon>Paenibacillus</taxon>
    </lineage>
</organism>
<proteinExistence type="inferred from homology"/>
<feature type="transmembrane region" description="Helical" evidence="7">
    <location>
        <begin position="332"/>
        <end position="354"/>
    </location>
</feature>
<feature type="transmembrane region" description="Helical" evidence="7">
    <location>
        <begin position="155"/>
        <end position="176"/>
    </location>
</feature>
<name>A0ABS7BWZ1_9BACL</name>
<feature type="transmembrane region" description="Helical" evidence="7">
    <location>
        <begin position="18"/>
        <end position="36"/>
    </location>
</feature>
<feature type="transmembrane region" description="Helical" evidence="7">
    <location>
        <begin position="265"/>
        <end position="284"/>
    </location>
</feature>
<comment type="similarity">
    <text evidence="2">Belongs to the UPF0718 family.</text>
</comment>
<dbReference type="Proteomes" id="UP001519887">
    <property type="component" value="Unassembled WGS sequence"/>
</dbReference>
<dbReference type="PANTHER" id="PTHR43299">
    <property type="entry name" value="UPF0718 PROTEIN YRAQ"/>
    <property type="match status" value="1"/>
</dbReference>
<evidence type="ECO:0000313" key="8">
    <source>
        <dbReference type="EMBL" id="MBW7453157.1"/>
    </source>
</evidence>
<evidence type="ECO:0000256" key="3">
    <source>
        <dbReference type="ARBA" id="ARBA00022475"/>
    </source>
</evidence>
<dbReference type="RefSeq" id="WP_210045988.1">
    <property type="nucleotide sequence ID" value="NZ_JBHLVU010000007.1"/>
</dbReference>
<dbReference type="EMBL" id="JAHZIK010000046">
    <property type="protein sequence ID" value="MBW7453157.1"/>
    <property type="molecule type" value="Genomic_DNA"/>
</dbReference>
<sequence length="355" mass="38699">MSTIRNSSLRTPVHTRKTWIMISFFIVITIAGLTYVKWAPYYHKAMSAADTHSIGSSILNGFHADDTVSVWQSAATYAMTYFKAVWKAALLGMIVGSMIQMLLPANWLLKLLGRASFKSTLIGGASSLPGMMCSCCAAPIASGMRKQQVSVGASLAFWMGNPLLNPATLIFMTFVLSWKFTILRLVFGIVITFGISYLANRFAKPDNKTDELISNHLPSVEADNRPLWSRWITSFGRMLIQVIPAYLISVFILGILQSFMFPEWLNAGFAAIIFFAIAGTFFVIPTAAEIPIIQSFLSFGISSGASAALLITLPAISLPSLLLVSRAFPQKVLVFVTSSVIVLGIICGCVGVLWL</sequence>
<comment type="subcellular location">
    <subcellularLocation>
        <location evidence="1">Cell membrane</location>
        <topology evidence="1">Multi-pass membrane protein</topology>
    </subcellularLocation>
</comment>
<evidence type="ECO:0000256" key="7">
    <source>
        <dbReference type="SAM" id="Phobius"/>
    </source>
</evidence>
<gene>
    <name evidence="8" type="ORF">K0U00_03780</name>
</gene>